<sequence length="94" mass="10971">MAQFRTHQRPKLSLCCAKLEDSLKHEDTSDIDRKELFSELKVLRESLPQEINNPIEVLKRSKWMGNCFPNASIAHRVLYIDYSCYTIASEEIKV</sequence>
<dbReference type="EMBL" id="CM046395">
    <property type="protein sequence ID" value="KAI8544073.1"/>
    <property type="molecule type" value="Genomic_DNA"/>
</dbReference>
<reference evidence="1" key="1">
    <citation type="submission" date="2022-02" db="EMBL/GenBank/DDBJ databases">
        <title>Plant Genome Project.</title>
        <authorList>
            <person name="Zhang R.-G."/>
        </authorList>
    </citation>
    <scope>NUCLEOTIDE SEQUENCE</scope>
    <source>
        <strain evidence="1">AT1</strain>
    </source>
</reference>
<gene>
    <name evidence="1" type="ORF">RHMOL_Rhmol08G0266900</name>
</gene>
<name>A0ACC0MUW8_RHOML</name>
<organism evidence="1 2">
    <name type="scientific">Rhododendron molle</name>
    <name type="common">Chinese azalea</name>
    <name type="synonym">Azalea mollis</name>
    <dbReference type="NCBI Taxonomy" id="49168"/>
    <lineage>
        <taxon>Eukaryota</taxon>
        <taxon>Viridiplantae</taxon>
        <taxon>Streptophyta</taxon>
        <taxon>Embryophyta</taxon>
        <taxon>Tracheophyta</taxon>
        <taxon>Spermatophyta</taxon>
        <taxon>Magnoliopsida</taxon>
        <taxon>eudicotyledons</taxon>
        <taxon>Gunneridae</taxon>
        <taxon>Pentapetalae</taxon>
        <taxon>asterids</taxon>
        <taxon>Ericales</taxon>
        <taxon>Ericaceae</taxon>
        <taxon>Ericoideae</taxon>
        <taxon>Rhodoreae</taxon>
        <taxon>Rhododendron</taxon>
    </lineage>
</organism>
<dbReference type="Proteomes" id="UP001062846">
    <property type="component" value="Chromosome 8"/>
</dbReference>
<protein>
    <submittedName>
        <fullName evidence="1">Uncharacterized protein</fullName>
    </submittedName>
</protein>
<keyword evidence="2" id="KW-1185">Reference proteome</keyword>
<comment type="caution">
    <text evidence="1">The sequence shown here is derived from an EMBL/GenBank/DDBJ whole genome shotgun (WGS) entry which is preliminary data.</text>
</comment>
<accession>A0ACC0MUW8</accession>
<proteinExistence type="predicted"/>
<evidence type="ECO:0000313" key="1">
    <source>
        <dbReference type="EMBL" id="KAI8544073.1"/>
    </source>
</evidence>
<evidence type="ECO:0000313" key="2">
    <source>
        <dbReference type="Proteomes" id="UP001062846"/>
    </source>
</evidence>